<dbReference type="Gene3D" id="3.40.50.2000">
    <property type="entry name" value="Glycogen Phosphorylase B"/>
    <property type="match status" value="1"/>
</dbReference>
<comment type="pathway">
    <text evidence="3">Protein modification; protein glycosylation.</text>
</comment>
<keyword evidence="9" id="KW-0808">Transferase</keyword>
<feature type="domain" description="SprT-like" evidence="17">
    <location>
        <begin position="946"/>
        <end position="1104"/>
    </location>
</feature>
<dbReference type="InterPro" id="IPR011990">
    <property type="entry name" value="TPR-like_helical_dom_sf"/>
</dbReference>
<evidence type="ECO:0000256" key="11">
    <source>
        <dbReference type="ARBA" id="ARBA00022803"/>
    </source>
</evidence>
<keyword evidence="11 15" id="KW-0802">TPR repeat</keyword>
<evidence type="ECO:0000313" key="19">
    <source>
        <dbReference type="RefSeq" id="XP_032330567.1"/>
    </source>
</evidence>
<feature type="repeat" description="TPR" evidence="15">
    <location>
        <begin position="240"/>
        <end position="273"/>
    </location>
</feature>
<evidence type="ECO:0000256" key="8">
    <source>
        <dbReference type="ARBA" id="ARBA00022676"/>
    </source>
</evidence>
<dbReference type="EC" id="2.4.1.255" evidence="5"/>
<feature type="repeat" description="TPR" evidence="15">
    <location>
        <begin position="104"/>
        <end position="137"/>
    </location>
</feature>
<evidence type="ECO:0000256" key="7">
    <source>
        <dbReference type="ARBA" id="ARBA00022490"/>
    </source>
</evidence>
<dbReference type="CTD" id="8473"/>
<dbReference type="GeneID" id="102516733"/>
<dbReference type="PANTHER" id="PTHR44366">
    <property type="entry name" value="UDP-N-ACETYLGLUCOSAMINE--PEPTIDE N-ACETYLGLUCOSAMINYLTRANSFERASE 110 KDA SUBUNIT"/>
    <property type="match status" value="1"/>
</dbReference>
<proteinExistence type="inferred from homology"/>
<feature type="repeat" description="TPR" evidence="15">
    <location>
        <begin position="274"/>
        <end position="307"/>
    </location>
</feature>
<dbReference type="RefSeq" id="XP_032330567.1">
    <property type="nucleotide sequence ID" value="XM_032474676.1"/>
</dbReference>
<feature type="region of interest" description="Disordered" evidence="16">
    <location>
        <begin position="861"/>
        <end position="917"/>
    </location>
</feature>
<comment type="similarity">
    <text evidence="4">Belongs to the glycosyltransferase 41 family. O-GlcNAc transferase subfamily.</text>
</comment>
<dbReference type="PROSITE" id="PS50293">
    <property type="entry name" value="TPR_REGION"/>
    <property type="match status" value="5"/>
</dbReference>
<dbReference type="Pfam" id="PF10263">
    <property type="entry name" value="SprT-like"/>
    <property type="match status" value="1"/>
</dbReference>
<gene>
    <name evidence="19" type="primary">OGT</name>
</gene>
<dbReference type="Pfam" id="PF13424">
    <property type="entry name" value="TPR_12"/>
    <property type="match status" value="1"/>
</dbReference>
<dbReference type="GO" id="GO:0005737">
    <property type="term" value="C:cytoplasm"/>
    <property type="evidence" value="ECO:0007669"/>
    <property type="project" value="UniProtKB-SubCell"/>
</dbReference>
<name>A0A8B8SMD3_CAMFR</name>
<dbReference type="PROSITE" id="PS50005">
    <property type="entry name" value="TPR"/>
    <property type="match status" value="9"/>
</dbReference>
<accession>A0A8B8SMD3</accession>
<dbReference type="Pfam" id="PF13414">
    <property type="entry name" value="TPR_11"/>
    <property type="match status" value="2"/>
</dbReference>
<dbReference type="FunFam" id="1.25.40.10:FF:000019">
    <property type="entry name" value="UDP-N-acetylglucosamine--peptide N-acetylglucosaminyltransferase 110 kDa subunit"/>
    <property type="match status" value="1"/>
</dbReference>
<keyword evidence="7" id="KW-0963">Cytoplasm</keyword>
<dbReference type="PANTHER" id="PTHR44366:SF1">
    <property type="entry name" value="UDP-N-ACETYLGLUCOSAMINE--PEPTIDE N-ACETYLGLUCOSAMINYLTRANSFERASE 110 KDA SUBUNIT"/>
    <property type="match status" value="1"/>
</dbReference>
<dbReference type="GO" id="GO:0006974">
    <property type="term" value="P:DNA damage response"/>
    <property type="evidence" value="ECO:0007669"/>
    <property type="project" value="UniProtKB-ARBA"/>
</dbReference>
<dbReference type="SUPFAM" id="SSF48452">
    <property type="entry name" value="TPR-like"/>
    <property type="match status" value="2"/>
</dbReference>
<dbReference type="KEGG" id="cfr:102516733"/>
<feature type="repeat" description="TPR" evidence="15">
    <location>
        <begin position="2"/>
        <end position="35"/>
    </location>
</feature>
<dbReference type="FunFam" id="1.25.40.10:FF:000013">
    <property type="entry name" value="UDP-N-acetylglucosamine--peptide N-acetylglucosaminyltransferase 110 kDa subunit"/>
    <property type="match status" value="1"/>
</dbReference>
<evidence type="ECO:0000256" key="9">
    <source>
        <dbReference type="ARBA" id="ARBA00022679"/>
    </source>
</evidence>
<evidence type="ECO:0000256" key="4">
    <source>
        <dbReference type="ARBA" id="ARBA00005386"/>
    </source>
</evidence>
<reference evidence="19" key="1">
    <citation type="submission" date="2025-08" db="UniProtKB">
        <authorList>
            <consortium name="RefSeq"/>
        </authorList>
    </citation>
    <scope>IDENTIFICATION</scope>
    <source>
        <tissue evidence="19">Ear skin</tissue>
    </source>
</reference>
<evidence type="ECO:0000256" key="12">
    <source>
        <dbReference type="ARBA" id="ARBA00023242"/>
    </source>
</evidence>
<dbReference type="Pfam" id="PF13844">
    <property type="entry name" value="Glyco_transf_41"/>
    <property type="match status" value="1"/>
</dbReference>
<dbReference type="Gene3D" id="3.40.50.11380">
    <property type="match status" value="1"/>
</dbReference>
<feature type="repeat" description="TPR" evidence="15">
    <location>
        <begin position="70"/>
        <end position="103"/>
    </location>
</feature>
<evidence type="ECO:0000256" key="3">
    <source>
        <dbReference type="ARBA" id="ARBA00004922"/>
    </source>
</evidence>
<dbReference type="Pfam" id="PF13181">
    <property type="entry name" value="TPR_8"/>
    <property type="match status" value="2"/>
</dbReference>
<keyword evidence="18" id="KW-1185">Reference proteome</keyword>
<sequence length="1161" mass="130820">LYCVRSDLGNLLKALGRLEEAKACYLKAIETQPNFAVAWSNLGCVFNAQGEIWLAIHHFEKAVTLDPNFLDAYINLGNVLKEARIFDRAVAAYLRALSLSPNHAVVHGNLACVYYEQGLIDLAIDTYRRAIELQPHFPDAYCNLANALKEKGSVAEAEDCYNTALRLCPTHADSLNNLANIKREQGNIEEAVRLYRKALEVFPEFAAAHSNLASVLQQQGKLQEALMHYKEAIRISPTFADAYSNMGNTLKEMQDVQGALQCYTRAIQINPAFADAHSNLASIHKDSGNIPEAIASYRTALKLKPDFPDAYCNLAHCLQIVCDWTDYDERMKKLVSIVADQLEKNRLPSVHPHHSMLYPLSHGFRKAIAERHGNLCLDKINVLHKPPYEHPKDLKLSDGRLRVGYVSSDFGNHPTSHLMQSIPGMHNPDKFEVFCYALSPDDGTNFRVKVMAEANHFIDLSQIPCNGKAADRIHQDGIHILVNMNGYTKGARNELFALRPAPIQAMWLGYPGTSGALFMDYIITDQETSPAEVAEQYSEKLAYMPHTFFIGDHANMFPHLKKKAVIDFKSNGHIYDNRIVLNGIDLKAFLDSLPDVKIVKMKCPDGGDNADSSNTALNMPVIPMNTIAEAVIEMINRGQIQITINGFSISNGLATTQINNKAATGEEVPRTIIVTTRSQYGLPEDAIVYCNFNQLYKIDPSTLQMWANVSIQRVVFSVLQSYSRHICLPLPSKQENSTFFIYVVIDSDSEDECFRKKKKAKLSGINNKDEILEVLSDTEEKPCQEPPIIIIDDDDDDLEGPVIIEDDSCDEGQTPSNEQKKDEFTIFQRKVSNNVGHQNLKKDPCQPPVDDPNVELAMSISKLSTDEKPEPVVEQPMKRKNKSKNISVKPVVEGRKTRGSSKKKPSAAKSEKCKPGASECKIPGCFLRGLENLKEYSGKKFKRNKDELVQRIYALLNSSVFDEKLPEKIDIGWNKKMLRTAGLCTTGEIRRPKRQRYAKIEISLKVCDSADRLRDTLIHEICHAASWLLDGIRDSHGDAWKYYARKSNMVHPELPKVTRCHNYEINYRIVYECTKCKSRIGRYTRSLNTDRFICAQCRGPLVMLPQTRKDGTPIQPHVRPFAKYVKENYRIVQRQTEGISHGDVMRKLSKDFAAKKKMLGL</sequence>
<keyword evidence="8 19" id="KW-0328">Glycosyltransferase</keyword>
<dbReference type="Pfam" id="PF00515">
    <property type="entry name" value="TPR_1"/>
    <property type="match status" value="2"/>
</dbReference>
<evidence type="ECO:0000259" key="17">
    <source>
        <dbReference type="SMART" id="SM00731"/>
    </source>
</evidence>
<organism evidence="18 19">
    <name type="scientific">Camelus ferus</name>
    <name type="common">Wild bactrian camel</name>
    <name type="synonym">Camelus bactrianus ferus</name>
    <dbReference type="NCBI Taxonomy" id="419612"/>
    <lineage>
        <taxon>Eukaryota</taxon>
        <taxon>Metazoa</taxon>
        <taxon>Chordata</taxon>
        <taxon>Craniata</taxon>
        <taxon>Vertebrata</taxon>
        <taxon>Euteleostomi</taxon>
        <taxon>Mammalia</taxon>
        <taxon>Eutheria</taxon>
        <taxon>Laurasiatheria</taxon>
        <taxon>Artiodactyla</taxon>
        <taxon>Tylopoda</taxon>
        <taxon>Camelidae</taxon>
        <taxon>Camelus</taxon>
    </lineage>
</organism>
<comment type="subcellular location">
    <subcellularLocation>
        <location evidence="2">Cytoplasm</location>
    </subcellularLocation>
    <subcellularLocation>
        <location evidence="1">Nucleus</location>
    </subcellularLocation>
</comment>
<evidence type="ECO:0000256" key="15">
    <source>
        <dbReference type="PROSITE-ProRule" id="PRU00339"/>
    </source>
</evidence>
<evidence type="ECO:0000313" key="18">
    <source>
        <dbReference type="Proteomes" id="UP000694856"/>
    </source>
</evidence>
<evidence type="ECO:0000256" key="14">
    <source>
        <dbReference type="ARBA" id="ARBA00031470"/>
    </source>
</evidence>
<dbReference type="InterPro" id="IPR037919">
    <property type="entry name" value="OGT"/>
</dbReference>
<dbReference type="InterPro" id="IPR006640">
    <property type="entry name" value="SprT-like_domain"/>
</dbReference>
<evidence type="ECO:0000256" key="13">
    <source>
        <dbReference type="ARBA" id="ARBA00029769"/>
    </source>
</evidence>
<dbReference type="InterPro" id="IPR019734">
    <property type="entry name" value="TPR_rpt"/>
</dbReference>
<dbReference type="FunFam" id="3.40.50.11380:FF:000001">
    <property type="entry name" value="UDP-N-acetylglucosamine--peptide N-acetylglucosaminyltransferase 110 kDa subunit"/>
    <property type="match status" value="1"/>
</dbReference>
<evidence type="ECO:0000256" key="16">
    <source>
        <dbReference type="SAM" id="MobiDB-lite"/>
    </source>
</evidence>
<evidence type="ECO:0000256" key="2">
    <source>
        <dbReference type="ARBA" id="ARBA00004496"/>
    </source>
</evidence>
<feature type="compositionally biased region" description="Basic residues" evidence="16">
    <location>
        <begin position="897"/>
        <end position="906"/>
    </location>
</feature>
<feature type="repeat" description="TPR" evidence="15">
    <location>
        <begin position="138"/>
        <end position="171"/>
    </location>
</feature>
<protein>
    <recommendedName>
        <fullName evidence="6">UDP-N-acetylglucosamine--peptide N-acetylglucosaminyltransferase 110 kDa subunit</fullName>
        <ecNumber evidence="5">2.4.1.255</ecNumber>
    </recommendedName>
    <alternativeName>
        <fullName evidence="13">O-GlcNAc transferase subunit p110</fullName>
    </alternativeName>
    <alternativeName>
        <fullName evidence="14">O-linked N-acetylglucosamine transferase 110 kDa subunit</fullName>
    </alternativeName>
</protein>
<dbReference type="GO" id="GO:0097363">
    <property type="term" value="F:protein O-acetylglucosaminyltransferase activity"/>
    <property type="evidence" value="ECO:0007669"/>
    <property type="project" value="UniProtKB-EC"/>
</dbReference>
<feature type="repeat" description="TPR" evidence="15">
    <location>
        <begin position="36"/>
        <end position="69"/>
    </location>
</feature>
<dbReference type="SMART" id="SM00028">
    <property type="entry name" value="TPR"/>
    <property type="match status" value="9"/>
</dbReference>
<keyword evidence="12" id="KW-0539">Nucleus</keyword>
<evidence type="ECO:0000256" key="5">
    <source>
        <dbReference type="ARBA" id="ARBA00011970"/>
    </source>
</evidence>
<dbReference type="Proteomes" id="UP000694856">
    <property type="component" value="Chromosome X"/>
</dbReference>
<feature type="repeat" description="TPR" evidence="15">
    <location>
        <begin position="172"/>
        <end position="205"/>
    </location>
</feature>
<dbReference type="UniPathway" id="UPA00378"/>
<dbReference type="AlphaFoldDB" id="A0A8B8SMD3"/>
<dbReference type="GO" id="GO:0005634">
    <property type="term" value="C:nucleus"/>
    <property type="evidence" value="ECO:0007669"/>
    <property type="project" value="UniProtKB-SubCell"/>
</dbReference>
<feature type="repeat" description="TPR" evidence="15">
    <location>
        <begin position="206"/>
        <end position="239"/>
    </location>
</feature>
<dbReference type="GO" id="GO:0006493">
    <property type="term" value="P:protein O-linked glycosylation"/>
    <property type="evidence" value="ECO:0007669"/>
    <property type="project" value="InterPro"/>
</dbReference>
<evidence type="ECO:0000256" key="10">
    <source>
        <dbReference type="ARBA" id="ARBA00022737"/>
    </source>
</evidence>
<dbReference type="InterPro" id="IPR029489">
    <property type="entry name" value="OGT/SEC/SPY_C"/>
</dbReference>
<feature type="non-terminal residue" evidence="19">
    <location>
        <position position="1"/>
    </location>
</feature>
<dbReference type="Gene3D" id="1.25.40.10">
    <property type="entry name" value="Tetratricopeptide repeat domain"/>
    <property type="match status" value="2"/>
</dbReference>
<keyword evidence="10" id="KW-0677">Repeat</keyword>
<evidence type="ECO:0000256" key="6">
    <source>
        <dbReference type="ARBA" id="ARBA00015782"/>
    </source>
</evidence>
<evidence type="ECO:0000256" key="1">
    <source>
        <dbReference type="ARBA" id="ARBA00004123"/>
    </source>
</evidence>
<dbReference type="SMART" id="SM00731">
    <property type="entry name" value="SprT"/>
    <property type="match status" value="1"/>
</dbReference>